<organism evidence="1">
    <name type="scientific">Tetraselmis sp. GSL018</name>
    <dbReference type="NCBI Taxonomy" id="582737"/>
    <lineage>
        <taxon>Eukaryota</taxon>
        <taxon>Viridiplantae</taxon>
        <taxon>Chlorophyta</taxon>
        <taxon>core chlorophytes</taxon>
        <taxon>Chlorodendrophyceae</taxon>
        <taxon>Chlorodendrales</taxon>
        <taxon>Chlorodendraceae</taxon>
        <taxon>Tetraselmis</taxon>
    </lineage>
</organism>
<accession>A0A061QQ67</accession>
<dbReference type="EMBL" id="GBEZ01024156">
    <property type="protein sequence ID" value="JAC62802.1"/>
    <property type="molecule type" value="Transcribed_RNA"/>
</dbReference>
<reference evidence="1" key="1">
    <citation type="submission" date="2014-05" db="EMBL/GenBank/DDBJ databases">
        <title>The transcriptome of the halophilic microalga Tetraselmis sp. GSL018 isolated from the Great Salt Lake, Utah.</title>
        <authorList>
            <person name="Jinkerson R.E."/>
            <person name="D'Adamo S."/>
            <person name="Posewitz M.C."/>
        </authorList>
    </citation>
    <scope>NUCLEOTIDE SEQUENCE</scope>
    <source>
        <strain evidence="1">GSL018</strain>
    </source>
</reference>
<dbReference type="AlphaFoldDB" id="A0A061QQ67"/>
<proteinExistence type="predicted"/>
<sequence length="44" mass="5523">FFRWYLPVFQKQSLSSLRDLFRDWVQHCICRQMTLSLLYQLEII</sequence>
<protein>
    <submittedName>
        <fullName evidence="1">Uncharacterized protein</fullName>
    </submittedName>
</protein>
<name>A0A061QQ67_9CHLO</name>
<feature type="non-terminal residue" evidence="1">
    <location>
        <position position="1"/>
    </location>
</feature>
<evidence type="ECO:0000313" key="1">
    <source>
        <dbReference type="EMBL" id="JAC62802.1"/>
    </source>
</evidence>
<gene>
    <name evidence="1" type="ORF">TSPGSL018_22268</name>
</gene>